<proteinExistence type="predicted"/>
<feature type="signal peptide" evidence="2">
    <location>
        <begin position="1"/>
        <end position="24"/>
    </location>
</feature>
<comment type="caution">
    <text evidence="4">The sequence shown here is derived from an EMBL/GenBank/DDBJ whole genome shotgun (WGS) entry which is preliminary data.</text>
</comment>
<dbReference type="PROSITE" id="PS50234">
    <property type="entry name" value="VWFA"/>
    <property type="match status" value="1"/>
</dbReference>
<gene>
    <name evidence="4" type="ORF">DFR52_101952</name>
</gene>
<name>A0A317PTJ2_9HYPH</name>
<feature type="chain" id="PRO_5016356889" evidence="2">
    <location>
        <begin position="25"/>
        <end position="552"/>
    </location>
</feature>
<dbReference type="AlphaFoldDB" id="A0A317PTJ2"/>
<dbReference type="InterPro" id="IPR002035">
    <property type="entry name" value="VWF_A"/>
</dbReference>
<reference evidence="4 5" key="1">
    <citation type="submission" date="2018-05" db="EMBL/GenBank/DDBJ databases">
        <title>Genomic Encyclopedia of Type Strains, Phase IV (KMG-IV): sequencing the most valuable type-strain genomes for metagenomic binning, comparative biology and taxonomic classification.</title>
        <authorList>
            <person name="Goeker M."/>
        </authorList>
    </citation>
    <scope>NUCLEOTIDE SEQUENCE [LARGE SCALE GENOMIC DNA]</scope>
    <source>
        <strain evidence="4 5">DSM 16791</strain>
    </source>
</reference>
<organism evidence="4 5">
    <name type="scientific">Hoeflea marina</name>
    <dbReference type="NCBI Taxonomy" id="274592"/>
    <lineage>
        <taxon>Bacteria</taxon>
        <taxon>Pseudomonadati</taxon>
        <taxon>Pseudomonadota</taxon>
        <taxon>Alphaproteobacteria</taxon>
        <taxon>Hyphomicrobiales</taxon>
        <taxon>Rhizobiaceae</taxon>
        <taxon>Hoeflea</taxon>
    </lineage>
</organism>
<dbReference type="EMBL" id="QGTR01000001">
    <property type="protein sequence ID" value="PWW04257.1"/>
    <property type="molecule type" value="Genomic_DNA"/>
</dbReference>
<dbReference type="Gene3D" id="3.40.50.410">
    <property type="entry name" value="von Willebrand factor, type A domain"/>
    <property type="match status" value="1"/>
</dbReference>
<protein>
    <submittedName>
        <fullName evidence="4">Ca-activated chloride channel family protein</fullName>
    </submittedName>
</protein>
<keyword evidence="5" id="KW-1185">Reference proteome</keyword>
<accession>A0A317PTJ2</accession>
<sequence length="552" mass="57576">MSTRIFLATLGLALAGFTPTAASANDKAIIVLDASGSMWGQIDGKTKIEIARQTLTEVLGGIPDTLDLGLIAYGHREKGSCSDIEEIVRPEPGTRDAISAAVRKLNPKGKTPIADAVEQAAISLAYTEDKATVIVITDGIETCNADPCALASELEAAGIDFTAHVIGFGLTAEEGRKVACLAENTGGRYLQASNAAELAGALTETVAAQPAPAPEPAPKPQPEMLEKNILFTASLTAESSDNDPEGTWEAFLMNGDTPGKDNVLYSYAMPLSEHLDPGRYLVRFSKDLVKVEQVVETSATELLTRNFVLDAGIIRVSVAADEAAEVDDSARFDIKVAGGETGGYGQGTFVVPAGDVQLTASLGEASTEESLVLKAGEVVDRKLVAAAGVLAADVTYSDGGPLVEDGSLRVDVLSAKMSIDGKRKDITGGYGPGNRFKLAPGDYLLRAELGAASVEEPVTVKKGEMTPVSVNLNAGVLNVRAPGAYRIDILPAKADLQGRREPIGGSYGEEFQITAPPGDYKAVATMSGDGQAPDKELPVSVSAAERTEVTIE</sequence>
<evidence type="ECO:0000259" key="3">
    <source>
        <dbReference type="PROSITE" id="PS50234"/>
    </source>
</evidence>
<dbReference type="SUPFAM" id="SSF53300">
    <property type="entry name" value="vWA-like"/>
    <property type="match status" value="1"/>
</dbReference>
<dbReference type="Proteomes" id="UP000246352">
    <property type="component" value="Unassembled WGS sequence"/>
</dbReference>
<evidence type="ECO:0000313" key="4">
    <source>
        <dbReference type="EMBL" id="PWW04257.1"/>
    </source>
</evidence>
<dbReference type="RefSeq" id="WP_158284856.1">
    <property type="nucleotide sequence ID" value="NZ_QGTR01000001.1"/>
</dbReference>
<evidence type="ECO:0000256" key="1">
    <source>
        <dbReference type="SAM" id="MobiDB-lite"/>
    </source>
</evidence>
<feature type="domain" description="VWFA" evidence="3">
    <location>
        <begin position="27"/>
        <end position="206"/>
    </location>
</feature>
<dbReference type="SMART" id="SM00327">
    <property type="entry name" value="VWA"/>
    <property type="match status" value="1"/>
</dbReference>
<dbReference type="Pfam" id="PF13519">
    <property type="entry name" value="VWA_2"/>
    <property type="match status" value="1"/>
</dbReference>
<keyword evidence="2" id="KW-0732">Signal</keyword>
<dbReference type="OrthoDB" id="9783818at2"/>
<dbReference type="InterPro" id="IPR036465">
    <property type="entry name" value="vWFA_dom_sf"/>
</dbReference>
<evidence type="ECO:0000256" key="2">
    <source>
        <dbReference type="SAM" id="SignalP"/>
    </source>
</evidence>
<feature type="region of interest" description="Disordered" evidence="1">
    <location>
        <begin position="528"/>
        <end position="552"/>
    </location>
</feature>
<evidence type="ECO:0000313" key="5">
    <source>
        <dbReference type="Proteomes" id="UP000246352"/>
    </source>
</evidence>